<reference evidence="2 3" key="1">
    <citation type="journal article" date="2021" name="BMC Genomics">
        <title>Datura genome reveals duplications of psychoactive alkaloid biosynthetic genes and high mutation rate following tissue culture.</title>
        <authorList>
            <person name="Rajewski A."/>
            <person name="Carter-House D."/>
            <person name="Stajich J."/>
            <person name="Litt A."/>
        </authorList>
    </citation>
    <scope>NUCLEOTIDE SEQUENCE [LARGE SCALE GENOMIC DNA]</scope>
    <source>
        <strain evidence="2">AR-01</strain>
    </source>
</reference>
<comment type="caution">
    <text evidence="2">The sequence shown here is derived from an EMBL/GenBank/DDBJ whole genome shotgun (WGS) entry which is preliminary data.</text>
</comment>
<dbReference type="EMBL" id="JACEIK010002019">
    <property type="protein sequence ID" value="MCD9558481.1"/>
    <property type="molecule type" value="Genomic_DNA"/>
</dbReference>
<keyword evidence="3" id="KW-1185">Reference proteome</keyword>
<evidence type="ECO:0000313" key="2">
    <source>
        <dbReference type="EMBL" id="MCD9558481.1"/>
    </source>
</evidence>
<keyword evidence="1" id="KW-0812">Transmembrane</keyword>
<organism evidence="2 3">
    <name type="scientific">Datura stramonium</name>
    <name type="common">Jimsonweed</name>
    <name type="synonym">Common thornapple</name>
    <dbReference type="NCBI Taxonomy" id="4076"/>
    <lineage>
        <taxon>Eukaryota</taxon>
        <taxon>Viridiplantae</taxon>
        <taxon>Streptophyta</taxon>
        <taxon>Embryophyta</taxon>
        <taxon>Tracheophyta</taxon>
        <taxon>Spermatophyta</taxon>
        <taxon>Magnoliopsida</taxon>
        <taxon>eudicotyledons</taxon>
        <taxon>Gunneridae</taxon>
        <taxon>Pentapetalae</taxon>
        <taxon>asterids</taxon>
        <taxon>lamiids</taxon>
        <taxon>Solanales</taxon>
        <taxon>Solanaceae</taxon>
        <taxon>Solanoideae</taxon>
        <taxon>Datureae</taxon>
        <taxon>Datura</taxon>
    </lineage>
</organism>
<feature type="transmembrane region" description="Helical" evidence="1">
    <location>
        <begin position="86"/>
        <end position="104"/>
    </location>
</feature>
<keyword evidence="1" id="KW-1133">Transmembrane helix</keyword>
<feature type="transmembrane region" description="Helical" evidence="1">
    <location>
        <begin position="116"/>
        <end position="134"/>
    </location>
</feature>
<protein>
    <submittedName>
        <fullName evidence="2">Uncharacterized protein</fullName>
    </submittedName>
</protein>
<evidence type="ECO:0000256" key="1">
    <source>
        <dbReference type="SAM" id="Phobius"/>
    </source>
</evidence>
<evidence type="ECO:0000313" key="3">
    <source>
        <dbReference type="Proteomes" id="UP000823775"/>
    </source>
</evidence>
<accession>A0ABS8UHZ3</accession>
<name>A0ABS8UHZ3_DATST</name>
<dbReference type="Proteomes" id="UP000823775">
    <property type="component" value="Unassembled WGS sequence"/>
</dbReference>
<gene>
    <name evidence="2" type="ORF">HAX54_015868</name>
</gene>
<keyword evidence="1" id="KW-0472">Membrane</keyword>
<sequence length="211" mass="22940">MVSGNRQERLWQFGTFGSFNPVCHSDYSEACGGHGAPLPRKSHWFYEPFQARSTSRYDACSCSEIYSRSSSLLDARLRLVSDGGRYGLIRGGCCFSFCPFFLLGVGESRSSGGCGAAAAFLGSAVVLLLGFAVLDRSYVRRLHSGACSCGSRLDNDGCFLSLDRSGLMQVRSAASGHGGGDHRHSQRARYEFLGEAQLRFLSPVGWPILLR</sequence>
<proteinExistence type="predicted"/>